<keyword evidence="3 5" id="KW-1133">Transmembrane helix</keyword>
<gene>
    <name evidence="6" type="ORF">BP422_02435</name>
</gene>
<evidence type="ECO:0000256" key="2">
    <source>
        <dbReference type="ARBA" id="ARBA00022692"/>
    </source>
</evidence>
<feature type="transmembrane region" description="Helical" evidence="5">
    <location>
        <begin position="89"/>
        <end position="108"/>
    </location>
</feature>
<dbReference type="CDD" id="cd16914">
    <property type="entry name" value="EcfT"/>
    <property type="match status" value="1"/>
</dbReference>
<evidence type="ECO:0000256" key="5">
    <source>
        <dbReference type="SAM" id="Phobius"/>
    </source>
</evidence>
<evidence type="ECO:0000256" key="3">
    <source>
        <dbReference type="ARBA" id="ARBA00022989"/>
    </source>
</evidence>
<evidence type="ECO:0000313" key="7">
    <source>
        <dbReference type="Proteomes" id="UP000197781"/>
    </source>
</evidence>
<name>A0A220MC59_9BACL</name>
<dbReference type="EMBL" id="CP018145">
    <property type="protein sequence ID" value="ASJ52503.1"/>
    <property type="molecule type" value="Genomic_DNA"/>
</dbReference>
<dbReference type="InterPro" id="IPR003339">
    <property type="entry name" value="ABC/ECF_trnsptr_transmembrane"/>
</dbReference>
<dbReference type="RefSeq" id="WP_088906402.1">
    <property type="nucleotide sequence ID" value="NZ_CP018145.1"/>
</dbReference>
<protein>
    <submittedName>
        <fullName evidence="6">Cobalt transporter</fullName>
    </submittedName>
</protein>
<reference evidence="6 7" key="1">
    <citation type="submission" date="2016-11" db="EMBL/GenBank/DDBJ databases">
        <authorList>
            <person name="Jaros S."/>
            <person name="Januszkiewicz K."/>
            <person name="Wedrychowicz H."/>
        </authorList>
    </citation>
    <scope>NUCLEOTIDE SEQUENCE [LARGE SCALE GENOMIC DNA]</scope>
    <source>
        <strain evidence="6 7">NF2</strain>
    </source>
</reference>
<feature type="transmembrane region" description="Helical" evidence="5">
    <location>
        <begin position="21"/>
        <end position="54"/>
    </location>
</feature>
<dbReference type="KEGG" id="bfm:BP422_02435"/>
<dbReference type="PANTHER" id="PTHR33514">
    <property type="entry name" value="PROTEIN ABCI12, CHLOROPLASTIC"/>
    <property type="match status" value="1"/>
</dbReference>
<comment type="subcellular location">
    <subcellularLocation>
        <location evidence="1">Membrane</location>
        <topology evidence="1">Multi-pass membrane protein</topology>
    </subcellularLocation>
</comment>
<dbReference type="PANTHER" id="PTHR33514:SF13">
    <property type="entry name" value="PROTEIN ABCI12, CHLOROPLASTIC"/>
    <property type="match status" value="1"/>
</dbReference>
<proteinExistence type="predicted"/>
<evidence type="ECO:0000313" key="6">
    <source>
        <dbReference type="EMBL" id="ASJ52503.1"/>
    </source>
</evidence>
<dbReference type="GO" id="GO:0005886">
    <property type="term" value="C:plasma membrane"/>
    <property type="evidence" value="ECO:0007669"/>
    <property type="project" value="TreeGrafter"/>
</dbReference>
<keyword evidence="2 5" id="KW-0812">Transmembrane</keyword>
<feature type="transmembrane region" description="Helical" evidence="5">
    <location>
        <begin position="216"/>
        <end position="234"/>
    </location>
</feature>
<sequence>MKVKAYEKETTRTRRLGPRTHLLVLVIASILAMAVRDDMQVHLLVALSVVYLVWNHLSRKAFQLVVFYCVCMAFVFFMPNALALGTMKLIVYTMVRMMPVIMIGTVLVYTPPGSIMSAFEKMHVPKPILVMVCILIRFFPVVILEMKAIRDGIRARGVFPHWYSVLKHPAMAYECFFMPLVVRCLKLSSELASSAELRGIECTNARTSIYEVGFKITDGIVVGVYALIGSAIYWTGGMIS</sequence>
<organism evidence="6 7">
    <name type="scientific">Brevibacillus formosus</name>
    <dbReference type="NCBI Taxonomy" id="54913"/>
    <lineage>
        <taxon>Bacteria</taxon>
        <taxon>Bacillati</taxon>
        <taxon>Bacillota</taxon>
        <taxon>Bacilli</taxon>
        <taxon>Bacillales</taxon>
        <taxon>Paenibacillaceae</taxon>
        <taxon>Brevibacillus</taxon>
    </lineage>
</organism>
<feature type="transmembrane region" description="Helical" evidence="5">
    <location>
        <begin position="128"/>
        <end position="146"/>
    </location>
</feature>
<evidence type="ECO:0000256" key="1">
    <source>
        <dbReference type="ARBA" id="ARBA00004141"/>
    </source>
</evidence>
<dbReference type="Proteomes" id="UP000197781">
    <property type="component" value="Chromosome"/>
</dbReference>
<dbReference type="Pfam" id="PF02361">
    <property type="entry name" value="CbiQ"/>
    <property type="match status" value="1"/>
</dbReference>
<accession>A0A220MC59</accession>
<dbReference type="AlphaFoldDB" id="A0A220MC59"/>
<keyword evidence="4 5" id="KW-0472">Membrane</keyword>
<feature type="transmembrane region" description="Helical" evidence="5">
    <location>
        <begin position="60"/>
        <end position="77"/>
    </location>
</feature>
<evidence type="ECO:0000256" key="4">
    <source>
        <dbReference type="ARBA" id="ARBA00023136"/>
    </source>
</evidence>